<dbReference type="AlphaFoldDB" id="A0A6J4VH40"/>
<keyword evidence="2 3" id="KW-0456">Lyase</keyword>
<proteinExistence type="predicted"/>
<dbReference type="GO" id="GO:0016852">
    <property type="term" value="F:sirohydrochlorin cobaltochelatase activity"/>
    <property type="evidence" value="ECO:0007669"/>
    <property type="project" value="UniProtKB-EC"/>
</dbReference>
<evidence type="ECO:0000256" key="1">
    <source>
        <dbReference type="ARBA" id="ARBA00022723"/>
    </source>
</evidence>
<evidence type="ECO:0000313" key="3">
    <source>
        <dbReference type="EMBL" id="CAA9577154.1"/>
    </source>
</evidence>
<dbReference type="CDD" id="cd03416">
    <property type="entry name" value="CbiX_SirB_N"/>
    <property type="match status" value="2"/>
</dbReference>
<keyword evidence="1" id="KW-0479">Metal-binding</keyword>
<dbReference type="PANTHER" id="PTHR33542">
    <property type="entry name" value="SIROHYDROCHLORIN FERROCHELATASE, CHLOROPLASTIC"/>
    <property type="match status" value="1"/>
</dbReference>
<organism evidence="3">
    <name type="scientific">uncultured Truepera sp</name>
    <dbReference type="NCBI Taxonomy" id="543023"/>
    <lineage>
        <taxon>Bacteria</taxon>
        <taxon>Thermotogati</taxon>
        <taxon>Deinococcota</taxon>
        <taxon>Deinococci</taxon>
        <taxon>Trueperales</taxon>
        <taxon>Trueperaceae</taxon>
        <taxon>Truepera</taxon>
        <taxon>environmental samples</taxon>
    </lineage>
</organism>
<dbReference type="InterPro" id="IPR050963">
    <property type="entry name" value="Sirohydro_Cobaltochel/CbiX"/>
</dbReference>
<dbReference type="GO" id="GO:0046872">
    <property type="term" value="F:metal ion binding"/>
    <property type="evidence" value="ECO:0007669"/>
    <property type="project" value="UniProtKB-KW"/>
</dbReference>
<reference evidence="3" key="1">
    <citation type="submission" date="2020-02" db="EMBL/GenBank/DDBJ databases">
        <authorList>
            <person name="Meier V. D."/>
        </authorList>
    </citation>
    <scope>NUCLEOTIDE SEQUENCE</scope>
    <source>
        <strain evidence="3">AVDCRST_MAG86</strain>
    </source>
</reference>
<dbReference type="EC" id="4.99.1.3" evidence="3"/>
<dbReference type="SUPFAM" id="SSF53800">
    <property type="entry name" value="Chelatase"/>
    <property type="match status" value="1"/>
</dbReference>
<name>A0A6J4VH40_9DEIN</name>
<accession>A0A6J4VH40</accession>
<dbReference type="Pfam" id="PF01903">
    <property type="entry name" value="CbiX"/>
    <property type="match status" value="2"/>
</dbReference>
<evidence type="ECO:0000256" key="2">
    <source>
        <dbReference type="ARBA" id="ARBA00023239"/>
    </source>
</evidence>
<dbReference type="Gene3D" id="3.40.50.1400">
    <property type="match status" value="2"/>
</dbReference>
<gene>
    <name evidence="3" type="ORF">AVDCRST_MAG86-2305</name>
</gene>
<dbReference type="EMBL" id="CADCWP010000201">
    <property type="protein sequence ID" value="CAA9577154.1"/>
    <property type="molecule type" value="Genomic_DNA"/>
</dbReference>
<dbReference type="InterPro" id="IPR002762">
    <property type="entry name" value="CbiX-like"/>
</dbReference>
<dbReference type="PANTHER" id="PTHR33542:SF3">
    <property type="entry name" value="SIROHYDROCHLORIN FERROCHELATASE, CHLOROPLASTIC"/>
    <property type="match status" value="1"/>
</dbReference>
<sequence length="244" mass="26079">MKAAILVGHGSLRKASGAAMIRLAALLRKEGTFPVATAGFLNFSQPSFMDAVARCVRKGATEISVQPYFLISGFYVKTGVPELIAEAQTAYPNVTFRLAEAFDDHPALVSLTHKRAQEADPDADALLLMAHGSPFEQANAPIVWVAEALSAHYAHTQLGFMEINAPSIAEAAARLTVGGAKRIVAVPYFLQFGGHVAGDLPEAIDAAQARHPHARFALAEYLSYDPLLLDVVRARLGAVTPVYT</sequence>
<protein>
    <submittedName>
        <fullName evidence="3">Sirohydrochlorin cobaltochelatase CbiX(Long)</fullName>
        <ecNumber evidence="3">4.99.1.3</ecNumber>
    </submittedName>
</protein>